<evidence type="ECO:0000313" key="6">
    <source>
        <dbReference type="Proteomes" id="UP001205601"/>
    </source>
</evidence>
<evidence type="ECO:0000259" key="4">
    <source>
        <dbReference type="Pfam" id="PF13439"/>
    </source>
</evidence>
<dbReference type="CDD" id="cd03801">
    <property type="entry name" value="GT4_PimA-like"/>
    <property type="match status" value="1"/>
</dbReference>
<evidence type="ECO:0000256" key="1">
    <source>
        <dbReference type="ARBA" id="ARBA00022676"/>
    </source>
</evidence>
<dbReference type="PANTHER" id="PTHR12526:SF510">
    <property type="entry name" value="D-INOSITOL 3-PHOSPHATE GLYCOSYLTRANSFERASE"/>
    <property type="match status" value="1"/>
</dbReference>
<keyword evidence="2" id="KW-0808">Transferase</keyword>
<reference evidence="6" key="1">
    <citation type="submission" date="2023-07" db="EMBL/GenBank/DDBJ databases">
        <title>Defluviimonas sediminis sp. nov., isolated from mangrove sediment.</title>
        <authorList>
            <person name="Liu L."/>
            <person name="Li J."/>
            <person name="Huang Y."/>
            <person name="Pan J."/>
            <person name="Li M."/>
        </authorList>
    </citation>
    <scope>NUCLEOTIDE SEQUENCE [LARGE SCALE GENOMIC DNA]</scope>
    <source>
        <strain evidence="6">FT324</strain>
    </source>
</reference>
<dbReference type="Pfam" id="PF13439">
    <property type="entry name" value="Glyco_transf_4"/>
    <property type="match status" value="1"/>
</dbReference>
<sequence>MRNAVATGHDAQAVRRADVPRGRIAYLTGEYPKVSHTFIQREVAALRALGVDVITCTVRRAPAKDVVGADQLAEQAQTFCILETARNPLRLIAAHAAILGRSPARWFEALGLAWRTRSPGLKAMVWQAFYFAEAAVLARHLRRERVTHLHNHFANSSCSVAMLASVMSGIPFSFTEHGPAIFFEAHKWHIGEKVARASFVACISHFCRSQMMLFSDPAHWHKFAIVHCGVEPERYGRKSREAFGRRALFVGRMDPVKGVPVLLRAFAAVAPDHADARLDLVGDGPAMASFREMAAASGLSDRIRFLGYRNQDEVAEHLEEADVLVLPSFAEGVPVVLMEAMASRIPVIASRVAGVAELVEDGVSGFVLPPGDDEALAAALRTLFDLPERGREMGRAGRRKVEADFDIRTEAAGLARLFSAAEVAQA</sequence>
<evidence type="ECO:0000259" key="3">
    <source>
        <dbReference type="Pfam" id="PF00534"/>
    </source>
</evidence>
<keyword evidence="1" id="KW-0328">Glycosyltransferase</keyword>
<accession>A0ABT2NN02</accession>
<dbReference type="InterPro" id="IPR001296">
    <property type="entry name" value="Glyco_trans_1"/>
</dbReference>
<dbReference type="SUPFAM" id="SSF53756">
    <property type="entry name" value="UDP-Glycosyltransferase/glycogen phosphorylase"/>
    <property type="match status" value="1"/>
</dbReference>
<name>A0ABT2NN02_9RHOB</name>
<proteinExistence type="predicted"/>
<dbReference type="Proteomes" id="UP001205601">
    <property type="component" value="Unassembled WGS sequence"/>
</dbReference>
<dbReference type="InterPro" id="IPR028098">
    <property type="entry name" value="Glyco_trans_4-like_N"/>
</dbReference>
<dbReference type="RefSeq" id="WP_261495786.1">
    <property type="nucleotide sequence ID" value="NZ_JAOCQF010000001.1"/>
</dbReference>
<organism evidence="5 6">
    <name type="scientific">Albidovulum sediminis</name>
    <dbReference type="NCBI Taxonomy" id="3066345"/>
    <lineage>
        <taxon>Bacteria</taxon>
        <taxon>Pseudomonadati</taxon>
        <taxon>Pseudomonadota</taxon>
        <taxon>Alphaproteobacteria</taxon>
        <taxon>Rhodobacterales</taxon>
        <taxon>Paracoccaceae</taxon>
        <taxon>Albidovulum</taxon>
    </lineage>
</organism>
<comment type="caution">
    <text evidence="5">The sequence shown here is derived from an EMBL/GenBank/DDBJ whole genome shotgun (WGS) entry which is preliminary data.</text>
</comment>
<feature type="domain" description="Glycosyl transferase family 1" evidence="3">
    <location>
        <begin position="247"/>
        <end position="399"/>
    </location>
</feature>
<evidence type="ECO:0000256" key="2">
    <source>
        <dbReference type="ARBA" id="ARBA00022679"/>
    </source>
</evidence>
<protein>
    <submittedName>
        <fullName evidence="5">Glycosyltransferase family 4 protein</fullName>
    </submittedName>
</protein>
<feature type="domain" description="Glycosyltransferase subfamily 4-like N-terminal" evidence="4">
    <location>
        <begin position="128"/>
        <end position="234"/>
    </location>
</feature>
<dbReference type="PANTHER" id="PTHR12526">
    <property type="entry name" value="GLYCOSYLTRANSFERASE"/>
    <property type="match status" value="1"/>
</dbReference>
<evidence type="ECO:0000313" key="5">
    <source>
        <dbReference type="EMBL" id="MCT8330106.1"/>
    </source>
</evidence>
<dbReference type="Pfam" id="PF00534">
    <property type="entry name" value="Glycos_transf_1"/>
    <property type="match status" value="1"/>
</dbReference>
<gene>
    <name evidence="5" type="ORF">N5I32_11320</name>
</gene>
<dbReference type="Gene3D" id="3.40.50.2000">
    <property type="entry name" value="Glycogen Phosphorylase B"/>
    <property type="match status" value="2"/>
</dbReference>
<keyword evidence="6" id="KW-1185">Reference proteome</keyword>
<dbReference type="EMBL" id="JAOCQF010000001">
    <property type="protein sequence ID" value="MCT8330106.1"/>
    <property type="molecule type" value="Genomic_DNA"/>
</dbReference>